<organism evidence="2 3">
    <name type="scientific">Amycolatopsis roodepoortensis</name>
    <dbReference type="NCBI Taxonomy" id="700274"/>
    <lineage>
        <taxon>Bacteria</taxon>
        <taxon>Bacillati</taxon>
        <taxon>Actinomycetota</taxon>
        <taxon>Actinomycetes</taxon>
        <taxon>Pseudonocardiales</taxon>
        <taxon>Pseudonocardiaceae</taxon>
        <taxon>Amycolatopsis</taxon>
    </lineage>
</organism>
<evidence type="ECO:0000313" key="3">
    <source>
        <dbReference type="Proteomes" id="UP000656548"/>
    </source>
</evidence>
<feature type="transmembrane region" description="Helical" evidence="1">
    <location>
        <begin position="45"/>
        <end position="65"/>
    </location>
</feature>
<feature type="transmembrane region" description="Helical" evidence="1">
    <location>
        <begin position="12"/>
        <end position="33"/>
    </location>
</feature>
<name>A0ABR9LKD9_9PSEU</name>
<keyword evidence="1" id="KW-0812">Transmembrane</keyword>
<dbReference type="EMBL" id="JADBEJ010000008">
    <property type="protein sequence ID" value="MBE1580950.1"/>
    <property type="molecule type" value="Genomic_DNA"/>
</dbReference>
<keyword evidence="1" id="KW-1133">Transmembrane helix</keyword>
<accession>A0ABR9LKD9</accession>
<evidence type="ECO:0000256" key="1">
    <source>
        <dbReference type="SAM" id="Phobius"/>
    </source>
</evidence>
<protein>
    <submittedName>
        <fullName evidence="2">Uncharacterized protein</fullName>
    </submittedName>
</protein>
<gene>
    <name evidence="2" type="ORF">H4W30_008031</name>
</gene>
<sequence>MTTQTSDPLLVITAGVVVLAYIVFAAILIRLLLAGRVAQPAKVIGSVAALVAGLPAILYAFAAVVG</sequence>
<proteinExistence type="predicted"/>
<keyword evidence="3" id="KW-1185">Reference proteome</keyword>
<comment type="caution">
    <text evidence="2">The sequence shown here is derived from an EMBL/GenBank/DDBJ whole genome shotgun (WGS) entry which is preliminary data.</text>
</comment>
<evidence type="ECO:0000313" key="2">
    <source>
        <dbReference type="EMBL" id="MBE1580950.1"/>
    </source>
</evidence>
<keyword evidence="1" id="KW-0472">Membrane</keyword>
<reference evidence="2 3" key="1">
    <citation type="submission" date="2020-10" db="EMBL/GenBank/DDBJ databases">
        <title>Sequencing the genomes of 1000 actinobacteria strains.</title>
        <authorList>
            <person name="Klenk H.-P."/>
        </authorList>
    </citation>
    <scope>NUCLEOTIDE SEQUENCE [LARGE SCALE GENOMIC DNA]</scope>
    <source>
        <strain evidence="2 3">DSM 46661</strain>
    </source>
</reference>
<dbReference type="RefSeq" id="WP_192747397.1">
    <property type="nucleotide sequence ID" value="NZ_CP102415.1"/>
</dbReference>
<dbReference type="Proteomes" id="UP000656548">
    <property type="component" value="Unassembled WGS sequence"/>
</dbReference>